<dbReference type="PANTHER" id="PTHR47099:SF1">
    <property type="entry name" value="METHYLCOBAMIDE:COM METHYLTRANSFERASE MTBA"/>
    <property type="match status" value="1"/>
</dbReference>
<dbReference type="AlphaFoldDB" id="A0A7T1ALB3"/>
<dbReference type="EC" id="4.1.1.37" evidence="2"/>
<keyword evidence="2" id="KW-0456">Lyase</keyword>
<name>A0A7T1ALB3_ATRLM</name>
<dbReference type="RefSeq" id="WP_218113184.1">
    <property type="nucleotide sequence ID" value="NZ_CP065383.1"/>
</dbReference>
<dbReference type="GO" id="GO:0006779">
    <property type="term" value="P:porphyrin-containing compound biosynthetic process"/>
    <property type="evidence" value="ECO:0007669"/>
    <property type="project" value="InterPro"/>
</dbReference>
<sequence length="391" mass="44440">MKKIIIRFPYTEILKRKARWEKVWNFQQPDRVPVLHYIGSRYWLPLIGYENRFHDYLNDPGVMLEAQLLGAKWILENIRSDYHQIVFYPDFMWVEDVEPFGAEIVYQEDDSPWVARPHFLQKNDNLDQLRSVDYINNGLHGKMISYYQEMKKKAEDYEIQFSDGKIIPAVDCVMMGGGGIIGPTVIAGDLRSADNFAMDLYDRPDWVKDLLSIISEKAIDWLNVAREIGGGKVAFCSSYLEGTTFIGDDGTAQLSPKQFKEFALPALKKLAENIHGRGLKVIAHNCGQADHLIDLWTNEVGIDIYYGFSYLTNKNLIKEIMGGKVILIGGIDTVKLHGGKPEDIREDVRQSLEVLKDCPGYIIMDGHNVAPGTPVENLNAVTDAAEEFGRF</sequence>
<protein>
    <submittedName>
        <fullName evidence="2">Uroporphyrinogen decarboxylase</fullName>
        <ecNumber evidence="2">4.1.1.37</ecNumber>
    </submittedName>
</protein>
<dbReference type="InterPro" id="IPR000257">
    <property type="entry name" value="Uroporphyrinogen_deCOase"/>
</dbReference>
<dbReference type="EMBL" id="CP065383">
    <property type="protein sequence ID" value="QPM68022.1"/>
    <property type="molecule type" value="Genomic_DNA"/>
</dbReference>
<keyword evidence="3" id="KW-1185">Reference proteome</keyword>
<dbReference type="KEGG" id="alam:RT761_01236"/>
<dbReference type="PANTHER" id="PTHR47099">
    <property type="entry name" value="METHYLCOBAMIDE:COM METHYLTRANSFERASE MTBA"/>
    <property type="match status" value="1"/>
</dbReference>
<reference evidence="2 3" key="1">
    <citation type="journal article" date="2021" name="Nat. Commun.">
        <title>Isolation of a member of the candidate phylum Atribacteria reveals a unique cell membrane structure.</title>
        <authorList>
            <person name="Taiki K."/>
            <person name="Nobu M.K."/>
            <person name="Kusada H."/>
            <person name="Meng X.-Y."/>
            <person name="Hosoki N."/>
            <person name="Uematsu K."/>
            <person name="Yoshioka H."/>
            <person name="Kamagata Y."/>
            <person name="Tamaki H."/>
        </authorList>
    </citation>
    <scope>NUCLEOTIDE SEQUENCE [LARGE SCALE GENOMIC DNA]</scope>
    <source>
        <strain evidence="2 3">RT761</strain>
    </source>
</reference>
<gene>
    <name evidence="2" type="primary">hemE_7</name>
    <name evidence="2" type="ORF">RT761_01236</name>
</gene>
<dbReference type="Proteomes" id="UP000594463">
    <property type="component" value="Chromosome"/>
</dbReference>
<organism evidence="2 3">
    <name type="scientific">Atribacter laminatus</name>
    <dbReference type="NCBI Taxonomy" id="2847778"/>
    <lineage>
        <taxon>Bacteria</taxon>
        <taxon>Pseudomonadati</taxon>
        <taxon>Atribacterota</taxon>
        <taxon>Atribacteria</taxon>
        <taxon>Atribacterales</taxon>
        <taxon>Atribacteraceae</taxon>
        <taxon>Atribacter</taxon>
    </lineage>
</organism>
<dbReference type="GO" id="GO:0004853">
    <property type="term" value="F:uroporphyrinogen decarboxylase activity"/>
    <property type="evidence" value="ECO:0007669"/>
    <property type="project" value="UniProtKB-EC"/>
</dbReference>
<dbReference type="SUPFAM" id="SSF51726">
    <property type="entry name" value="UROD/MetE-like"/>
    <property type="match status" value="1"/>
</dbReference>
<proteinExistence type="predicted"/>
<evidence type="ECO:0000313" key="3">
    <source>
        <dbReference type="Proteomes" id="UP000594463"/>
    </source>
</evidence>
<dbReference type="Pfam" id="PF01208">
    <property type="entry name" value="URO-D"/>
    <property type="match status" value="1"/>
</dbReference>
<accession>A0A7T1ALB3</accession>
<dbReference type="InterPro" id="IPR038071">
    <property type="entry name" value="UROD/MetE-like_sf"/>
</dbReference>
<dbReference type="Gene3D" id="3.20.20.210">
    <property type="match status" value="1"/>
</dbReference>
<feature type="domain" description="Uroporphyrinogen decarboxylase (URO-D)" evidence="1">
    <location>
        <begin position="50"/>
        <end position="387"/>
    </location>
</feature>
<evidence type="ECO:0000313" key="2">
    <source>
        <dbReference type="EMBL" id="QPM68022.1"/>
    </source>
</evidence>
<dbReference type="InterPro" id="IPR052024">
    <property type="entry name" value="Methanogen_methyltrans"/>
</dbReference>
<evidence type="ECO:0000259" key="1">
    <source>
        <dbReference type="Pfam" id="PF01208"/>
    </source>
</evidence>